<sequence>MSKRFKKKLEKRQSRFKSKNTRNGSKNKRQSLIFSISKKKKDDLLRKKRNIIENNKNIEEINQQVLEILNKLPQIVNQISDPNCQDPHLYVQELKIMVSSNNDPPIDDLLESKCVPLLVEFLQRENYQELQFESASVLASIASGTTLHTQYIVELDVIPIFIKLLSTKNISLLNQAILALGNIAGDSIEYRNEILSIGIFPILLDIITNIQSKAILGNAIWAVCNCVRRRPSPPLSITQDAFPIFKQLIQNNDLDLQIKSFYALSYLSNGHLDNNQLIIDLEIIPIIIKYLQSNITKIIIPCIRVLGNIASGSNVQAQVIIDDGALPILKKFLGNKESKIRKETCWVLSNICAGTSNQIQALLNNYFLEFLIQIVKHDLFSVKKEGCYAITNLIESANIQQIDICFSKNIVPPLISLLGNKDHDIIIKTLKALFRLCTLGQQVYQDNEEIIEINICVENIEKIEGEIILEKLSTSMDSIISKEANKILKKFFQKKNEINKQF</sequence>
<dbReference type="InterPro" id="IPR002652">
    <property type="entry name" value="Importin-a_IBB"/>
</dbReference>
<keyword evidence="3" id="KW-0677">Repeat</keyword>
<organism evidence="8 9">
    <name type="scientific">Anaeramoeba flamelloides</name>
    <dbReference type="NCBI Taxonomy" id="1746091"/>
    <lineage>
        <taxon>Eukaryota</taxon>
        <taxon>Metamonada</taxon>
        <taxon>Anaeramoebidae</taxon>
        <taxon>Anaeramoeba</taxon>
    </lineage>
</organism>
<dbReference type="Gene3D" id="1.25.10.10">
    <property type="entry name" value="Leucine-rich Repeat Variant"/>
    <property type="match status" value="1"/>
</dbReference>
<protein>
    <recommendedName>
        <fullName evidence="5">Importin subunit alpha</fullName>
    </recommendedName>
</protein>
<feature type="compositionally biased region" description="Basic residues" evidence="6">
    <location>
        <begin position="1"/>
        <end position="29"/>
    </location>
</feature>
<feature type="region of interest" description="Disordered" evidence="6">
    <location>
        <begin position="1"/>
        <end position="31"/>
    </location>
</feature>
<keyword evidence="4 5" id="KW-0653">Protein transport</keyword>
<reference evidence="8" key="1">
    <citation type="submission" date="2022-08" db="EMBL/GenBank/DDBJ databases">
        <title>Novel sulfate-reducing endosymbionts in the free-living metamonad Anaeramoeba.</title>
        <authorList>
            <person name="Jerlstrom-Hultqvist J."/>
            <person name="Cepicka I."/>
            <person name="Gallot-Lavallee L."/>
            <person name="Salas-Leiva D."/>
            <person name="Curtis B.A."/>
            <person name="Zahonova K."/>
            <person name="Pipaliya S."/>
            <person name="Dacks J."/>
            <person name="Roger A.J."/>
        </authorList>
    </citation>
    <scope>NUCLEOTIDE SEQUENCE</scope>
    <source>
        <strain evidence="8">Schooner1</strain>
    </source>
</reference>
<dbReference type="InterPro" id="IPR016024">
    <property type="entry name" value="ARM-type_fold"/>
</dbReference>
<evidence type="ECO:0000313" key="8">
    <source>
        <dbReference type="EMBL" id="KAJ6234547.1"/>
    </source>
</evidence>
<dbReference type="Proteomes" id="UP001150062">
    <property type="component" value="Unassembled WGS sequence"/>
</dbReference>
<dbReference type="SMART" id="SM00185">
    <property type="entry name" value="ARM"/>
    <property type="match status" value="7"/>
</dbReference>
<evidence type="ECO:0000259" key="7">
    <source>
        <dbReference type="Pfam" id="PF01749"/>
    </source>
</evidence>
<name>A0ABQ8XPJ5_9EUKA</name>
<dbReference type="PIRSF" id="PIRSF005673">
    <property type="entry name" value="Importin_alpha"/>
    <property type="match status" value="1"/>
</dbReference>
<evidence type="ECO:0000256" key="2">
    <source>
        <dbReference type="ARBA" id="ARBA00022448"/>
    </source>
</evidence>
<evidence type="ECO:0000256" key="4">
    <source>
        <dbReference type="ARBA" id="ARBA00022927"/>
    </source>
</evidence>
<evidence type="ECO:0000256" key="5">
    <source>
        <dbReference type="PIRNR" id="PIRNR005673"/>
    </source>
</evidence>
<keyword evidence="9" id="KW-1185">Reference proteome</keyword>
<feature type="domain" description="IBB" evidence="7">
    <location>
        <begin position="12"/>
        <end position="84"/>
    </location>
</feature>
<dbReference type="InterPro" id="IPR024931">
    <property type="entry name" value="Importin_alpha"/>
</dbReference>
<dbReference type="Pfam" id="PF00514">
    <property type="entry name" value="Arm"/>
    <property type="match status" value="3"/>
</dbReference>
<dbReference type="InterPro" id="IPR011989">
    <property type="entry name" value="ARM-like"/>
</dbReference>
<keyword evidence="2 5" id="KW-0813">Transport</keyword>
<proteinExistence type="inferred from homology"/>
<evidence type="ECO:0000313" key="9">
    <source>
        <dbReference type="Proteomes" id="UP001150062"/>
    </source>
</evidence>
<evidence type="ECO:0000256" key="1">
    <source>
        <dbReference type="ARBA" id="ARBA00010394"/>
    </source>
</evidence>
<evidence type="ECO:0000256" key="3">
    <source>
        <dbReference type="ARBA" id="ARBA00022737"/>
    </source>
</evidence>
<dbReference type="InterPro" id="IPR000225">
    <property type="entry name" value="Armadillo"/>
</dbReference>
<accession>A0ABQ8XPJ5</accession>
<evidence type="ECO:0000256" key="6">
    <source>
        <dbReference type="SAM" id="MobiDB-lite"/>
    </source>
</evidence>
<dbReference type="Pfam" id="PF01749">
    <property type="entry name" value="IBB"/>
    <property type="match status" value="1"/>
</dbReference>
<dbReference type="PANTHER" id="PTHR23316">
    <property type="entry name" value="IMPORTIN ALPHA"/>
    <property type="match status" value="1"/>
</dbReference>
<comment type="similarity">
    <text evidence="1 5">Belongs to the importin alpha family.</text>
</comment>
<comment type="caution">
    <text evidence="8">The sequence shown here is derived from an EMBL/GenBank/DDBJ whole genome shotgun (WGS) entry which is preliminary data.</text>
</comment>
<dbReference type="EMBL" id="JAOAOG010000269">
    <property type="protein sequence ID" value="KAJ6234547.1"/>
    <property type="molecule type" value="Genomic_DNA"/>
</dbReference>
<gene>
    <name evidence="8" type="ORF">M0813_29137</name>
</gene>
<dbReference type="SUPFAM" id="SSF48371">
    <property type="entry name" value="ARM repeat"/>
    <property type="match status" value="1"/>
</dbReference>